<evidence type="ECO:0000313" key="2">
    <source>
        <dbReference type="Proteomes" id="UP000273811"/>
    </source>
</evidence>
<protein>
    <submittedName>
        <fullName evidence="1">rRNA methyltransferase</fullName>
    </submittedName>
</protein>
<evidence type="ECO:0000313" key="1">
    <source>
        <dbReference type="EMBL" id="RWR08642.1"/>
    </source>
</evidence>
<dbReference type="AlphaFoldDB" id="A0A443IQ94"/>
<dbReference type="OrthoDB" id="2437085at2"/>
<dbReference type="GO" id="GO:0008168">
    <property type="term" value="F:methyltransferase activity"/>
    <property type="evidence" value="ECO:0007669"/>
    <property type="project" value="UniProtKB-KW"/>
</dbReference>
<keyword evidence="2" id="KW-1185">Reference proteome</keyword>
<dbReference type="EMBL" id="QYTU02000024">
    <property type="protein sequence ID" value="RWR08642.1"/>
    <property type="molecule type" value="Genomic_DNA"/>
</dbReference>
<comment type="caution">
    <text evidence="1">The sequence shown here is derived from an EMBL/GenBank/DDBJ whole genome shotgun (WGS) entry which is preliminary data.</text>
</comment>
<keyword evidence="1" id="KW-0808">Transferase</keyword>
<sequence length="134" mass="15884">MQYLEQLLNHDGYVLTNKLFWKMVNGKLIKTNNNETIVKFRTNVSKSILDQLDILAADYNIPRNHLIQNGLQNLLDQEQYIFNTESRPKDRVQYKTTYHNELLDDVRRFAKKHRVSINDVIEHSVKFIDVASHK</sequence>
<dbReference type="GO" id="GO:0032259">
    <property type="term" value="P:methylation"/>
    <property type="evidence" value="ECO:0007669"/>
    <property type="project" value="UniProtKB-KW"/>
</dbReference>
<organism evidence="1 2">
    <name type="scientific">Siminovitchia fortis</name>
    <dbReference type="NCBI Taxonomy" id="254758"/>
    <lineage>
        <taxon>Bacteria</taxon>
        <taxon>Bacillati</taxon>
        <taxon>Bacillota</taxon>
        <taxon>Bacilli</taxon>
        <taxon>Bacillales</taxon>
        <taxon>Bacillaceae</taxon>
        <taxon>Siminovitchia</taxon>
    </lineage>
</organism>
<gene>
    <name evidence="1" type="ORF">D4N35_011485</name>
</gene>
<keyword evidence="1" id="KW-0489">Methyltransferase</keyword>
<name>A0A443IQ94_9BACI</name>
<dbReference type="Proteomes" id="UP000273811">
    <property type="component" value="Unassembled WGS sequence"/>
</dbReference>
<proteinExistence type="predicted"/>
<reference evidence="1" key="1">
    <citation type="submission" date="2018-12" db="EMBL/GenBank/DDBJ databases">
        <authorList>
            <person name="Sun L."/>
            <person name="Chen Z."/>
        </authorList>
    </citation>
    <scope>NUCLEOTIDE SEQUENCE [LARGE SCALE GENOMIC DNA]</scope>
    <source>
        <strain evidence="1">DSM 16012</strain>
    </source>
</reference>
<accession>A0A443IQ94</accession>